<dbReference type="PANTHER" id="PTHR32305:SF15">
    <property type="entry name" value="PROTEIN RHSA-RELATED"/>
    <property type="match status" value="1"/>
</dbReference>
<proteinExistence type="predicted"/>
<dbReference type="PANTHER" id="PTHR32305">
    <property type="match status" value="1"/>
</dbReference>
<dbReference type="InterPro" id="IPR045619">
    <property type="entry name" value="DUF6443"/>
</dbReference>
<evidence type="ECO:0000313" key="2">
    <source>
        <dbReference type="EMBL" id="MVT41549.1"/>
    </source>
</evidence>
<accession>A0A6N8JBA2</accession>
<gene>
    <name evidence="2" type="ORF">GO495_13225</name>
</gene>
<evidence type="ECO:0000313" key="3">
    <source>
        <dbReference type="Proteomes" id="UP000468388"/>
    </source>
</evidence>
<sequence>MASFRGMAQMKNDTLNFKNSFSRNWVPQVPLKTAAQVIDLSRTNREVLQTTNLFDSYGRSVQDIERKTSATGKDLVSLLTYDSVGRVMYTYLPYVSPTATGDAKTDPVTEQGTFYNSIFKGEQFPYLQTIYERSPLSRTQKSLNQGTNWGGSKRGKTVSYETNTLADSVRIWTLNSSDLPVTSQIYSTGELAKTVTTDENGTQVVFYTDREGKTVLSKVQLRSSPGNGHVNWLCTYNVYDDMGSLRVILPPLAIQKINGSWNVSTVSNLITKYKYDARGRNIVKQTPDADSVETVYDVRNRTVFVRDGNLRQQGKWQVVLYDDKDRSTMVGLYVSTATRDSLQSSMNTVTPTQTISYTQPGVADLITSINDNTLYEATNSVTILPGFDTGDNSEELIQINTSLTGGTITVSASNPLPNIGASQLTPLAYTFYDSYDFNGVQAVQVGDFSKLISNGDAGAEPISSVSSNTIGKITGNKVRVLGTNQWLTNSDYYDDKGRLVQIISENISGGSEVVSNLYNFSSKLLSTYLRHTNKHSAVANQTNVLTTMTYEQTGRLLTVTKQINDDGVNKQVALFRYDELGQIACRVLGGGIDSIEYDYNIRGWLKGINKNYAANGTTDGKNHHFGMQLSYDSSYTPVQYNGSLSGVKWRGISDNAYRSYGYNYDMANRLMKADFTQYNGGWNTSAGIDYSMKLGDGMNTSSAYDANGNILALSQTGYKTGGSVNIDNLSYTYVSNSNRLQGIVDQSNDASSTLGDFKEINGNSNNDYTYDANGNLTRDNNKGITAITYNFLNLPETMHFMGKGNIQYTYDAAGRKLRKEVIDSTVVPVKTITTDYIDGYVYRNDTLQFFDHEEGRVRMVYSANKTPTYVFDYYLKDNLGNIRTILTEQSDFSMYTATMETASAAKEAALFSNVEETRTATPIGYPKSDTASKNAFVAKLNAKDGGKKIGPSLILRVMAGDTILIRAKAFYKSQGRENNSAPASAEDMVAAMAKVFGGTSNSDPVHEGLQGASRNDLYNNTYGDVYRRLKEKNPDETYNGKPKAYLNFVLFDDRFKMVDNNSGVRQVKNEPDTVQTLSVDKMAITESGFLYVYTSNETAQDVYFDDVTVAAITGTVLQETHYYPQGLIMEGISSQAYAGIVNNYLYQGQEIQRHEFSDGTGTEWYNFEARDYDPQIGRWHSPDPGNQFPSPYVGMGNYWPNKTDPDGRYLGVDDLISIGIGAVINVAMNWGNISSVGSAFEYFGVGAASGIATLYGGPLAGGAVMGLGNSLVTQVNVTGSIDPGQLISSTAIGVISAGVSSSIGEAIGPAIGSFTAKAIGTATISPVVRTALVNGAVGGITGAGTGAVSSYLNGGDAWAGAIDGLKIGAVTGTVLGAYSGYKDAKLTEHNPWTGRWEGKIDMIPVKRIDQVVSDFSLKSEQTGTLSNKIVTEYYLKMTSEMGSTPSAINNPEIPKAGGFKVNGSTVVGEGNHRAAAAALIYIKTGNDFYLKSIIIDPIYYTPNYNVNVKPFPKIGSPGSK</sequence>
<dbReference type="Proteomes" id="UP000468388">
    <property type="component" value="Unassembled WGS sequence"/>
</dbReference>
<dbReference type="Pfam" id="PF20041">
    <property type="entry name" value="DUF6443"/>
    <property type="match status" value="1"/>
</dbReference>
<dbReference type="InterPro" id="IPR050708">
    <property type="entry name" value="T6SS_VgrG/RHS"/>
</dbReference>
<reference evidence="2 3" key="1">
    <citation type="submission" date="2019-12" db="EMBL/GenBank/DDBJ databases">
        <title>The draft genomic sequence of strain Chitinophaga oryziterrae JCM 16595.</title>
        <authorList>
            <person name="Zhang X."/>
        </authorList>
    </citation>
    <scope>NUCLEOTIDE SEQUENCE [LARGE SCALE GENOMIC DNA]</scope>
    <source>
        <strain evidence="2 3">JCM 16595</strain>
    </source>
</reference>
<keyword evidence="3" id="KW-1185">Reference proteome</keyword>
<feature type="domain" description="DUF6443" evidence="1">
    <location>
        <begin position="38"/>
        <end position="161"/>
    </location>
</feature>
<evidence type="ECO:0000259" key="1">
    <source>
        <dbReference type="Pfam" id="PF20041"/>
    </source>
</evidence>
<protein>
    <recommendedName>
        <fullName evidence="1">DUF6443 domain-containing protein</fullName>
    </recommendedName>
</protein>
<dbReference type="EMBL" id="WRXO01000003">
    <property type="protein sequence ID" value="MVT41549.1"/>
    <property type="molecule type" value="Genomic_DNA"/>
</dbReference>
<name>A0A6N8JBA2_9BACT</name>
<organism evidence="2 3">
    <name type="scientific">Chitinophaga oryziterrae</name>
    <dbReference type="NCBI Taxonomy" id="1031224"/>
    <lineage>
        <taxon>Bacteria</taxon>
        <taxon>Pseudomonadati</taxon>
        <taxon>Bacteroidota</taxon>
        <taxon>Chitinophagia</taxon>
        <taxon>Chitinophagales</taxon>
        <taxon>Chitinophagaceae</taxon>
        <taxon>Chitinophaga</taxon>
    </lineage>
</organism>
<comment type="caution">
    <text evidence="2">The sequence shown here is derived from an EMBL/GenBank/DDBJ whole genome shotgun (WGS) entry which is preliminary data.</text>
</comment>
<dbReference type="Gene3D" id="2.180.10.10">
    <property type="entry name" value="RHS repeat-associated core"/>
    <property type="match status" value="2"/>
</dbReference>